<proteinExistence type="inferred from homology"/>
<sequence length="292" mass="32348">MSPKIITVVGITGIQGGSVADVFLKDPSYKVRGISRDPSKPSGKAWTEKGVEMVAANLDDLDSLTSAFKRSSVIFGVTDFWQHMFNPANHEKANRVGKTINEIAYDLEVQQGKNIVDAAAKTVDTLDRFVLSTASDAKKWSHGEITWAYHFDAKWVAVEYLKEHYPELWKKTSLLLVGVYANNFARPGPISPQKQSDGSWVLRLPCKADAPVPFIVTHKDTGYMVRGLVQSPPGKTLLGVGEMISFKEWAAKWGKLVVNQECKYEESAVEELDNTMPGGMGREIGEMFLYMG</sequence>
<gene>
    <name evidence="4" type="ORF">LTR16_005828</name>
</gene>
<dbReference type="InterPro" id="IPR008030">
    <property type="entry name" value="NmrA-like"/>
</dbReference>
<comment type="caution">
    <text evidence="4">The sequence shown here is derived from an EMBL/GenBank/DDBJ whole genome shotgun (WGS) entry which is preliminary data.</text>
</comment>
<reference evidence="4 5" key="1">
    <citation type="submission" date="2023-08" db="EMBL/GenBank/DDBJ databases">
        <title>Black Yeasts Isolated from many extreme environments.</title>
        <authorList>
            <person name="Coleine C."/>
            <person name="Stajich J.E."/>
            <person name="Selbmann L."/>
        </authorList>
    </citation>
    <scope>NUCLEOTIDE SEQUENCE [LARGE SCALE GENOMIC DNA]</scope>
    <source>
        <strain evidence="4 5">CCFEE 536</strain>
    </source>
</reference>
<dbReference type="EMBL" id="JAVRRA010009201">
    <property type="protein sequence ID" value="KAK5251017.1"/>
    <property type="molecule type" value="Genomic_DNA"/>
</dbReference>
<evidence type="ECO:0000313" key="4">
    <source>
        <dbReference type="EMBL" id="KAK5251017.1"/>
    </source>
</evidence>
<dbReference type="Pfam" id="PF05368">
    <property type="entry name" value="NmrA"/>
    <property type="match status" value="1"/>
</dbReference>
<dbReference type="InterPro" id="IPR051164">
    <property type="entry name" value="NmrA-like_oxidored"/>
</dbReference>
<keyword evidence="5" id="KW-1185">Reference proteome</keyword>
<dbReference type="CDD" id="cd05251">
    <property type="entry name" value="NmrA_like_SDR_a"/>
    <property type="match status" value="1"/>
</dbReference>
<feature type="non-terminal residue" evidence="4">
    <location>
        <position position="292"/>
    </location>
</feature>
<dbReference type="PANTHER" id="PTHR42748">
    <property type="entry name" value="NITROGEN METABOLITE REPRESSION PROTEIN NMRA FAMILY MEMBER"/>
    <property type="match status" value="1"/>
</dbReference>
<dbReference type="Gene3D" id="3.90.25.10">
    <property type="entry name" value="UDP-galactose 4-epimerase, domain 1"/>
    <property type="match status" value="1"/>
</dbReference>
<evidence type="ECO:0000256" key="1">
    <source>
        <dbReference type="ARBA" id="ARBA00006328"/>
    </source>
</evidence>
<accession>A0ABR0LW81</accession>
<organism evidence="4 5">
    <name type="scientific">Cryomyces antarcticus</name>
    <dbReference type="NCBI Taxonomy" id="329879"/>
    <lineage>
        <taxon>Eukaryota</taxon>
        <taxon>Fungi</taxon>
        <taxon>Dikarya</taxon>
        <taxon>Ascomycota</taxon>
        <taxon>Pezizomycotina</taxon>
        <taxon>Dothideomycetes</taxon>
        <taxon>Dothideomycetes incertae sedis</taxon>
        <taxon>Cryomyces</taxon>
    </lineage>
</organism>
<evidence type="ECO:0000313" key="5">
    <source>
        <dbReference type="Proteomes" id="UP001357485"/>
    </source>
</evidence>
<dbReference type="Proteomes" id="UP001357485">
    <property type="component" value="Unassembled WGS sequence"/>
</dbReference>
<feature type="domain" description="NmrA-like" evidence="3">
    <location>
        <begin position="4"/>
        <end position="291"/>
    </location>
</feature>
<dbReference type="InterPro" id="IPR036291">
    <property type="entry name" value="NAD(P)-bd_dom_sf"/>
</dbReference>
<dbReference type="Gene3D" id="3.40.50.720">
    <property type="entry name" value="NAD(P)-binding Rossmann-like Domain"/>
    <property type="match status" value="1"/>
</dbReference>
<dbReference type="SUPFAM" id="SSF51735">
    <property type="entry name" value="NAD(P)-binding Rossmann-fold domains"/>
    <property type="match status" value="1"/>
</dbReference>
<evidence type="ECO:0000259" key="3">
    <source>
        <dbReference type="Pfam" id="PF05368"/>
    </source>
</evidence>
<keyword evidence="2" id="KW-0521">NADP</keyword>
<dbReference type="PANTHER" id="PTHR42748:SF26">
    <property type="entry name" value="NMRA-LIKE DOMAIN-CONTAINING PROTEIN"/>
    <property type="match status" value="1"/>
</dbReference>
<protein>
    <recommendedName>
        <fullName evidence="3">NmrA-like domain-containing protein</fullName>
    </recommendedName>
</protein>
<evidence type="ECO:0000256" key="2">
    <source>
        <dbReference type="ARBA" id="ARBA00022857"/>
    </source>
</evidence>
<comment type="similarity">
    <text evidence="1">Belongs to the NmrA-type oxidoreductase family.</text>
</comment>
<name>A0ABR0LW81_9PEZI</name>